<dbReference type="InterPro" id="IPR000420">
    <property type="entry name" value="Yeast_PIR_rpt"/>
</dbReference>
<dbReference type="GO" id="GO:0009277">
    <property type="term" value="C:fungal-type cell wall"/>
    <property type="evidence" value="ECO:0007669"/>
    <property type="project" value="TreeGrafter"/>
</dbReference>
<dbReference type="PANTHER" id="PTHR47254:SF2">
    <property type="entry name" value="COVALENTLY-LINKED CELL WALL PROTEIN"/>
    <property type="match status" value="1"/>
</dbReference>
<dbReference type="PROSITE" id="PS50256">
    <property type="entry name" value="PIR_REPEAT_2"/>
    <property type="match status" value="3"/>
</dbReference>
<evidence type="ECO:0000256" key="2">
    <source>
        <dbReference type="ARBA" id="ARBA00022737"/>
    </source>
</evidence>
<feature type="chain" id="PRO_5024869917" description="Cell wall mannoprotein PIR1-like C-terminal domain-containing protein" evidence="4">
    <location>
        <begin position="18"/>
        <end position="292"/>
    </location>
</feature>
<gene>
    <name evidence="6" type="ORF">EYC80_000189</name>
</gene>
<keyword evidence="1 4" id="KW-0732">Signal</keyword>
<dbReference type="GO" id="GO:0031505">
    <property type="term" value="P:fungal-type cell wall organization"/>
    <property type="evidence" value="ECO:0007669"/>
    <property type="project" value="UniProtKB-ARBA"/>
</dbReference>
<evidence type="ECO:0000313" key="6">
    <source>
        <dbReference type="EMBL" id="KAB8299947.1"/>
    </source>
</evidence>
<evidence type="ECO:0000313" key="7">
    <source>
        <dbReference type="Proteomes" id="UP000326757"/>
    </source>
</evidence>
<dbReference type="Pfam" id="PF22799">
    <property type="entry name" value="PIR1-like_C"/>
    <property type="match status" value="1"/>
</dbReference>
<reference evidence="6 7" key="1">
    <citation type="submission" date="2019-06" db="EMBL/GenBank/DDBJ databases">
        <title>Genome Sequence of the Brown Rot Fungal Pathogen Monilinia laxa.</title>
        <authorList>
            <person name="De Miccolis Angelini R.M."/>
            <person name="Landi L."/>
            <person name="Abate D."/>
            <person name="Pollastro S."/>
            <person name="Romanazzi G."/>
            <person name="Faretra F."/>
        </authorList>
    </citation>
    <scope>NUCLEOTIDE SEQUENCE [LARGE SCALE GENOMIC DNA]</scope>
    <source>
        <strain evidence="6 7">Mlax316</strain>
    </source>
</reference>
<evidence type="ECO:0000256" key="4">
    <source>
        <dbReference type="SAM" id="SignalP"/>
    </source>
</evidence>
<dbReference type="Pfam" id="PF00399">
    <property type="entry name" value="PIR"/>
    <property type="match status" value="2"/>
</dbReference>
<feature type="domain" description="Cell wall mannoprotein PIR1-like C-terminal" evidence="5">
    <location>
        <begin position="64"/>
        <end position="137"/>
    </location>
</feature>
<organism evidence="6 7">
    <name type="scientific">Monilinia laxa</name>
    <name type="common">Brown rot fungus</name>
    <name type="synonym">Sclerotinia laxa</name>
    <dbReference type="NCBI Taxonomy" id="61186"/>
    <lineage>
        <taxon>Eukaryota</taxon>
        <taxon>Fungi</taxon>
        <taxon>Dikarya</taxon>
        <taxon>Ascomycota</taxon>
        <taxon>Pezizomycotina</taxon>
        <taxon>Leotiomycetes</taxon>
        <taxon>Helotiales</taxon>
        <taxon>Sclerotiniaceae</taxon>
        <taxon>Monilinia</taxon>
    </lineage>
</organism>
<keyword evidence="7" id="KW-1185">Reference proteome</keyword>
<dbReference type="GO" id="GO:0005199">
    <property type="term" value="F:structural constituent of cell wall"/>
    <property type="evidence" value="ECO:0007669"/>
    <property type="project" value="InterPro"/>
</dbReference>
<dbReference type="InterPro" id="IPR051153">
    <property type="entry name" value="Yeast_CWMannoprotein_PIR"/>
</dbReference>
<proteinExistence type="predicted"/>
<dbReference type="Proteomes" id="UP000326757">
    <property type="component" value="Unassembled WGS sequence"/>
</dbReference>
<sequence length="292" mass="29147">MKTTFAVLAGLTSVASAQVTALITPNASAPLGCATSYPDSFSISAVNVSSLAKRSDLAITLNGGVLKDQQDRTGYIASNYQFQFDGPPQTGAIYTGGWSVCSNGSLALGGSAVFYQCLSGNFYNLYTESQGQQCSQILIQTSAHGSAAETGAAGQYHDATATATAANSAAHISQISDGQLQGATSTPAPDSPISQISDGQIQGATYTASISQATPAATLATSTSSLASAVISQIGDGQIQASTATSIIHGSPTNGTYATATAPPSEYTGAASTIQMGGSLAAVAVCLFAAVL</sequence>
<evidence type="ECO:0000259" key="5">
    <source>
        <dbReference type="Pfam" id="PF22799"/>
    </source>
</evidence>
<dbReference type="PANTHER" id="PTHR47254">
    <property type="entry name" value="CELL WALL MANNOPROTEIN CIS3-RELATED"/>
    <property type="match status" value="1"/>
</dbReference>
<evidence type="ECO:0000256" key="1">
    <source>
        <dbReference type="ARBA" id="ARBA00022729"/>
    </source>
</evidence>
<feature type="signal peptide" evidence="4">
    <location>
        <begin position="1"/>
        <end position="17"/>
    </location>
</feature>
<comment type="caution">
    <text evidence="6">The sequence shown here is derived from an EMBL/GenBank/DDBJ whole genome shotgun (WGS) entry which is preliminary data.</text>
</comment>
<dbReference type="InterPro" id="IPR054508">
    <property type="entry name" value="PIR1-like_C"/>
</dbReference>
<name>A0A5N6K9T1_MONLA</name>
<feature type="region of interest" description="Disordered" evidence="3">
    <location>
        <begin position="177"/>
        <end position="196"/>
    </location>
</feature>
<keyword evidence="2" id="KW-0677">Repeat</keyword>
<dbReference type="EMBL" id="VIGI01000005">
    <property type="protein sequence ID" value="KAB8299947.1"/>
    <property type="molecule type" value="Genomic_DNA"/>
</dbReference>
<protein>
    <recommendedName>
        <fullName evidence="5">Cell wall mannoprotein PIR1-like C-terminal domain-containing protein</fullName>
    </recommendedName>
</protein>
<dbReference type="AlphaFoldDB" id="A0A5N6K9T1"/>
<evidence type="ECO:0000256" key="3">
    <source>
        <dbReference type="SAM" id="MobiDB-lite"/>
    </source>
</evidence>
<dbReference type="PROSITE" id="PS00929">
    <property type="entry name" value="PIR_REPEAT_1"/>
    <property type="match status" value="1"/>
</dbReference>
<accession>A0A5N6K9T1</accession>
<dbReference type="OrthoDB" id="5415592at2759"/>